<keyword evidence="1" id="KW-0472">Membrane</keyword>
<keyword evidence="2" id="KW-1185">Reference proteome</keyword>
<evidence type="ECO:0000313" key="2">
    <source>
        <dbReference type="Proteomes" id="UP000492821"/>
    </source>
</evidence>
<dbReference type="AlphaFoldDB" id="A0A7E4ZU86"/>
<organism evidence="2 3">
    <name type="scientific">Panagrellus redivivus</name>
    <name type="common">Microworm</name>
    <dbReference type="NCBI Taxonomy" id="6233"/>
    <lineage>
        <taxon>Eukaryota</taxon>
        <taxon>Metazoa</taxon>
        <taxon>Ecdysozoa</taxon>
        <taxon>Nematoda</taxon>
        <taxon>Chromadorea</taxon>
        <taxon>Rhabditida</taxon>
        <taxon>Tylenchina</taxon>
        <taxon>Panagrolaimomorpha</taxon>
        <taxon>Panagrolaimoidea</taxon>
        <taxon>Panagrolaimidae</taxon>
        <taxon>Panagrellus</taxon>
    </lineage>
</organism>
<sequence length="177" mass="19902">MRLVVRVAVISAVFTCFLIGFVLHQVFWKPVSQEDVEDEAARRLLEALSDNSPANEGLNDIPSNPQPITLNIAVILVVSLLTVSLLITGICCIIVVAVTMDPASSEEPELFDTFPHSFGDSFDDTFGLDFSDDDINERPEKRPWNPIDQHFPHECEVFPDFDIRIDKLPQRRSSFSI</sequence>
<reference evidence="3" key="2">
    <citation type="submission" date="2020-10" db="UniProtKB">
        <authorList>
            <consortium name="WormBaseParasite"/>
        </authorList>
    </citation>
    <scope>IDENTIFICATION</scope>
</reference>
<feature type="transmembrane region" description="Helical" evidence="1">
    <location>
        <begin position="72"/>
        <end position="98"/>
    </location>
</feature>
<accession>A0A7E4ZU86</accession>
<evidence type="ECO:0000256" key="1">
    <source>
        <dbReference type="SAM" id="Phobius"/>
    </source>
</evidence>
<name>A0A7E4ZU86_PANRE</name>
<reference evidence="2" key="1">
    <citation type="journal article" date="2013" name="Genetics">
        <title>The draft genome and transcriptome of Panagrellus redivivus are shaped by the harsh demands of a free-living lifestyle.</title>
        <authorList>
            <person name="Srinivasan J."/>
            <person name="Dillman A.R."/>
            <person name="Macchietto M.G."/>
            <person name="Heikkinen L."/>
            <person name="Lakso M."/>
            <person name="Fracchia K.M."/>
            <person name="Antoshechkin I."/>
            <person name="Mortazavi A."/>
            <person name="Wong G."/>
            <person name="Sternberg P.W."/>
        </authorList>
    </citation>
    <scope>NUCLEOTIDE SEQUENCE [LARGE SCALE GENOMIC DNA]</scope>
    <source>
        <strain evidence="2">MT8872</strain>
    </source>
</reference>
<evidence type="ECO:0000313" key="3">
    <source>
        <dbReference type="WBParaSite" id="Pan_g17825.t1"/>
    </source>
</evidence>
<dbReference type="WBParaSite" id="Pan_g17825.t1">
    <property type="protein sequence ID" value="Pan_g17825.t1"/>
    <property type="gene ID" value="Pan_g17825"/>
</dbReference>
<keyword evidence="1" id="KW-0812">Transmembrane</keyword>
<feature type="transmembrane region" description="Helical" evidence="1">
    <location>
        <begin position="7"/>
        <end position="28"/>
    </location>
</feature>
<protein>
    <submittedName>
        <fullName evidence="3">Transmembrane protein</fullName>
    </submittedName>
</protein>
<keyword evidence="1" id="KW-1133">Transmembrane helix</keyword>
<dbReference type="Proteomes" id="UP000492821">
    <property type="component" value="Unassembled WGS sequence"/>
</dbReference>
<proteinExistence type="predicted"/>